<dbReference type="EMBL" id="BSBO01000014">
    <property type="protein sequence ID" value="GLG04421.1"/>
    <property type="molecule type" value="Genomic_DNA"/>
</dbReference>
<keyword evidence="5" id="KW-1185">Reference proteome</keyword>
<feature type="domain" description="HTH cro/C1-type" evidence="3">
    <location>
        <begin position="7"/>
        <end position="61"/>
    </location>
</feature>
<dbReference type="GO" id="GO:0003677">
    <property type="term" value="F:DNA binding"/>
    <property type="evidence" value="ECO:0007669"/>
    <property type="project" value="UniProtKB-KW"/>
</dbReference>
<protein>
    <recommendedName>
        <fullName evidence="3">HTH cro/C1-type domain-containing protein</fullName>
    </recommendedName>
</protein>
<name>A0A9W6FEB2_9FIRM</name>
<keyword evidence="1" id="KW-0238">DNA-binding</keyword>
<comment type="caution">
    <text evidence="4">The sequence shown here is derived from an EMBL/GenBank/DDBJ whole genome shotgun (WGS) entry which is preliminary data.</text>
</comment>
<keyword evidence="2" id="KW-0812">Transmembrane</keyword>
<gene>
    <name evidence="4" type="ORF">Selli1_15950</name>
</gene>
<evidence type="ECO:0000256" key="1">
    <source>
        <dbReference type="ARBA" id="ARBA00023125"/>
    </source>
</evidence>
<keyword evidence="2" id="KW-0472">Membrane</keyword>
<feature type="transmembrane region" description="Helical" evidence="2">
    <location>
        <begin position="151"/>
        <end position="169"/>
    </location>
</feature>
<dbReference type="Gene3D" id="1.10.260.40">
    <property type="entry name" value="lambda repressor-like DNA-binding domains"/>
    <property type="match status" value="1"/>
</dbReference>
<organism evidence="4 5">
    <name type="scientific">Sellimonas catena</name>
    <dbReference type="NCBI Taxonomy" id="2994035"/>
    <lineage>
        <taxon>Bacteria</taxon>
        <taxon>Bacillati</taxon>
        <taxon>Bacillota</taxon>
        <taxon>Clostridia</taxon>
        <taxon>Lachnospirales</taxon>
        <taxon>Lachnospiraceae</taxon>
        <taxon>Sellimonas</taxon>
    </lineage>
</organism>
<dbReference type="PANTHER" id="PTHR46558">
    <property type="entry name" value="TRACRIPTIONAL REGULATORY PROTEIN-RELATED-RELATED"/>
    <property type="match status" value="1"/>
</dbReference>
<evidence type="ECO:0000313" key="5">
    <source>
        <dbReference type="Proteomes" id="UP001145145"/>
    </source>
</evidence>
<dbReference type="AlphaFoldDB" id="A0A9W6FEB2"/>
<evidence type="ECO:0000256" key="2">
    <source>
        <dbReference type="SAM" id="Phobius"/>
    </source>
</evidence>
<dbReference type="PANTHER" id="PTHR46558:SF13">
    <property type="entry name" value="HTH-TYPE TRANSCRIPTIONAL REGULATOR IMMR"/>
    <property type="match status" value="1"/>
</dbReference>
<dbReference type="InterPro" id="IPR010982">
    <property type="entry name" value="Lambda_DNA-bd_dom_sf"/>
</dbReference>
<evidence type="ECO:0000313" key="4">
    <source>
        <dbReference type="EMBL" id="GLG04421.1"/>
    </source>
</evidence>
<dbReference type="Pfam" id="PF01381">
    <property type="entry name" value="HTH_3"/>
    <property type="match status" value="1"/>
</dbReference>
<dbReference type="InterPro" id="IPR001387">
    <property type="entry name" value="Cro/C1-type_HTH"/>
</dbReference>
<reference evidence="4 5" key="1">
    <citation type="journal article" date="2023" name="Int. J. Syst. Evol. Microbiol.">
        <title>Sellimonas catena sp. nov., isolated from human faeces.</title>
        <authorList>
            <person name="Hisatomi A."/>
            <person name="Ohkuma M."/>
            <person name="Sakamoto M."/>
        </authorList>
    </citation>
    <scope>NUCLEOTIDE SEQUENCE [LARGE SCALE GENOMIC DNA]</scope>
    <source>
        <strain evidence="4 5">12EGH17</strain>
    </source>
</reference>
<keyword evidence="2" id="KW-1133">Transmembrane helix</keyword>
<dbReference type="Proteomes" id="UP001145145">
    <property type="component" value="Unassembled WGS sequence"/>
</dbReference>
<accession>A0A9W6FEB2</accession>
<sequence length="172" mass="19196">MQIGSYLKEHRKSRHFTQEQVANELHISRQAISAWENNASFPDLENLVLLSQLYQTSVDSLIGNVTPENTLDIQEQTADLQEVLPSAEPAVTEATSGETPVSSAEDAVNSKLESIFLIVLAIAAFELPFLGVFLLIYVIKTVKSRPYFKGIVLFICVACIIHDLIYYAQFFS</sequence>
<dbReference type="CDD" id="cd00093">
    <property type="entry name" value="HTH_XRE"/>
    <property type="match status" value="1"/>
</dbReference>
<evidence type="ECO:0000259" key="3">
    <source>
        <dbReference type="PROSITE" id="PS50943"/>
    </source>
</evidence>
<feature type="transmembrane region" description="Helical" evidence="2">
    <location>
        <begin position="115"/>
        <end position="139"/>
    </location>
</feature>
<proteinExistence type="predicted"/>
<dbReference type="PROSITE" id="PS50943">
    <property type="entry name" value="HTH_CROC1"/>
    <property type="match status" value="1"/>
</dbReference>
<dbReference type="SUPFAM" id="SSF47413">
    <property type="entry name" value="lambda repressor-like DNA-binding domains"/>
    <property type="match status" value="1"/>
</dbReference>
<dbReference type="SMART" id="SM00530">
    <property type="entry name" value="HTH_XRE"/>
    <property type="match status" value="1"/>
</dbReference>
<dbReference type="RefSeq" id="WP_204863977.1">
    <property type="nucleotide sequence ID" value="NZ_BSBO01000014.1"/>
</dbReference>